<dbReference type="Gene3D" id="3.90.190.10">
    <property type="entry name" value="Protein tyrosine phosphatase superfamily"/>
    <property type="match status" value="1"/>
</dbReference>
<dbReference type="PANTHER" id="PTHR31126:SF1">
    <property type="entry name" value="TYROSINE SPECIFIC PROTEIN PHOSPHATASES DOMAIN-CONTAINING PROTEIN"/>
    <property type="match status" value="1"/>
</dbReference>
<dbReference type="SUPFAM" id="SSF52799">
    <property type="entry name" value="(Phosphotyrosine protein) phosphatases II"/>
    <property type="match status" value="1"/>
</dbReference>
<proteinExistence type="inferred from homology"/>
<dbReference type="InterPro" id="IPR026893">
    <property type="entry name" value="Tyr/Ser_Pase_IphP-type"/>
</dbReference>
<accession>A0A6S6TXH4</accession>
<reference evidence="3" key="1">
    <citation type="submission" date="2020-01" db="EMBL/GenBank/DDBJ databases">
        <authorList>
            <person name="Meier V. D."/>
            <person name="Meier V D."/>
        </authorList>
    </citation>
    <scope>NUCLEOTIDE SEQUENCE</scope>
    <source>
        <strain evidence="3">HLG_WM_MAG_05</strain>
    </source>
</reference>
<dbReference type="InterPro" id="IPR016130">
    <property type="entry name" value="Tyr_Pase_AS"/>
</dbReference>
<feature type="domain" description="Tyrosine specific protein phosphatases" evidence="2">
    <location>
        <begin position="88"/>
        <end position="141"/>
    </location>
</feature>
<comment type="similarity">
    <text evidence="1">Belongs to the protein-tyrosine phosphatase family.</text>
</comment>
<protein>
    <submittedName>
        <fullName evidence="3">Protein-tyrosine phosphatase</fullName>
    </submittedName>
</protein>
<dbReference type="EMBL" id="CACVAU010000063">
    <property type="protein sequence ID" value="CAA6821460.1"/>
    <property type="molecule type" value="Genomic_DNA"/>
</dbReference>
<dbReference type="InterPro" id="IPR029021">
    <property type="entry name" value="Prot-tyrosine_phosphatase-like"/>
</dbReference>
<dbReference type="PROSITE" id="PS50056">
    <property type="entry name" value="TYR_PHOSPHATASE_2"/>
    <property type="match status" value="1"/>
</dbReference>
<evidence type="ECO:0000256" key="1">
    <source>
        <dbReference type="ARBA" id="ARBA00009580"/>
    </source>
</evidence>
<gene>
    <name evidence="3" type="ORF">HELGO_WM5508</name>
</gene>
<dbReference type="AlphaFoldDB" id="A0A6S6TXH4"/>
<dbReference type="Pfam" id="PF13350">
    <property type="entry name" value="Y_phosphatase3"/>
    <property type="match status" value="1"/>
</dbReference>
<dbReference type="PROSITE" id="PS00383">
    <property type="entry name" value="TYR_PHOSPHATASE_1"/>
    <property type="match status" value="1"/>
</dbReference>
<evidence type="ECO:0000259" key="2">
    <source>
        <dbReference type="PROSITE" id="PS50056"/>
    </source>
</evidence>
<name>A0A6S6TXH4_9BACT</name>
<evidence type="ECO:0000313" key="3">
    <source>
        <dbReference type="EMBL" id="CAA6821460.1"/>
    </source>
</evidence>
<dbReference type="PANTHER" id="PTHR31126">
    <property type="entry name" value="TYROSINE-PROTEIN PHOSPHATASE"/>
    <property type="match status" value="1"/>
</dbReference>
<dbReference type="GO" id="GO:0004721">
    <property type="term" value="F:phosphoprotein phosphatase activity"/>
    <property type="evidence" value="ECO:0007669"/>
    <property type="project" value="InterPro"/>
</dbReference>
<dbReference type="InterPro" id="IPR000387">
    <property type="entry name" value="Tyr_Pase_dom"/>
</dbReference>
<organism evidence="3">
    <name type="scientific">uncultured Sulfurovum sp</name>
    <dbReference type="NCBI Taxonomy" id="269237"/>
    <lineage>
        <taxon>Bacteria</taxon>
        <taxon>Pseudomonadati</taxon>
        <taxon>Campylobacterota</taxon>
        <taxon>Epsilonproteobacteria</taxon>
        <taxon>Campylobacterales</taxon>
        <taxon>Sulfurovaceae</taxon>
        <taxon>Sulfurovum</taxon>
        <taxon>environmental samples</taxon>
    </lineage>
</organism>
<sequence>MNPTQHIKNFRDVGESINLLVGLEVMKESVLYRGGRLNAIFKHEELLLIPSILNLRIAKDEKKFNCIYLHVPATDKLENYDTTHRKVKKWINNVMGTMLKEEVHFPIYIHCTSGKDRTGVIVAVILKALGIEDKVIIEEYLLSDGITGQAEITQALKGIGDINTYLKSEYVCLLRKVLLNA</sequence>